<evidence type="ECO:0000313" key="3">
    <source>
        <dbReference type="Proteomes" id="UP001251948"/>
    </source>
</evidence>
<feature type="signal peptide" evidence="1">
    <location>
        <begin position="1"/>
        <end position="29"/>
    </location>
</feature>
<dbReference type="Proteomes" id="UP001251948">
    <property type="component" value="Unassembled WGS sequence"/>
</dbReference>
<gene>
    <name evidence="2" type="ORF">ROV92_10505</name>
</gene>
<keyword evidence="1" id="KW-0732">Signal</keyword>
<evidence type="ECO:0000313" key="2">
    <source>
        <dbReference type="EMBL" id="MDT3468421.1"/>
    </source>
</evidence>
<sequence>MVRTFAPLSCALAAVVAFSALTAAAPATAAQAGTTPQLCEAGGNTALWRISQGYQFKGVGQPMTDWQKPGNSLVAFADCKPMVVSLRGDLLAQEHPVGQIDGYTTFSTSHQGIGVQYRIHDSVGTAHDIKGNGESFVIAIESSYYRKWGHQESYSNTISMDVEYRYIALADHLPAVVALEDQPLFVYSTDGGPAGEGVLTAKVEYLAAE</sequence>
<dbReference type="EMBL" id="JAVSKO010000004">
    <property type="protein sequence ID" value="MDT3468421.1"/>
    <property type="molecule type" value="Genomic_DNA"/>
</dbReference>
<dbReference type="RefSeq" id="WP_312562080.1">
    <property type="nucleotide sequence ID" value="NZ_JAVSKO010000004.1"/>
</dbReference>
<feature type="chain" id="PRO_5042610136" evidence="1">
    <location>
        <begin position="30"/>
        <end position="209"/>
    </location>
</feature>
<accession>A0AAJ2MUL4</accession>
<dbReference type="AlphaFoldDB" id="A0AAJ2MUL4"/>
<name>A0AAJ2MUL4_STEMA</name>
<evidence type="ECO:0000256" key="1">
    <source>
        <dbReference type="SAM" id="SignalP"/>
    </source>
</evidence>
<organism evidence="2 3">
    <name type="scientific">Stenotrophomonas maltophilia</name>
    <name type="common">Pseudomonas maltophilia</name>
    <name type="synonym">Xanthomonas maltophilia</name>
    <dbReference type="NCBI Taxonomy" id="40324"/>
    <lineage>
        <taxon>Bacteria</taxon>
        <taxon>Pseudomonadati</taxon>
        <taxon>Pseudomonadota</taxon>
        <taxon>Gammaproteobacteria</taxon>
        <taxon>Lysobacterales</taxon>
        <taxon>Lysobacteraceae</taxon>
        <taxon>Stenotrophomonas</taxon>
        <taxon>Stenotrophomonas maltophilia group</taxon>
    </lineage>
</organism>
<proteinExistence type="predicted"/>
<reference evidence="2" key="1">
    <citation type="submission" date="2023-07" db="EMBL/GenBank/DDBJ databases">
        <title>Comparative genomics of clinical Stenotrophomonas maltophilia isolates reveals regions of diversity which correlate with colonization and persistence in vivo.</title>
        <authorList>
            <person name="Mcdaniel M.S."/>
            <person name="Swords W.E."/>
            <person name="Sumpter N.A."/>
            <person name="Lindgren N.R."/>
            <person name="Billiot C.E."/>
        </authorList>
    </citation>
    <scope>NUCLEOTIDE SEQUENCE</scope>
    <source>
        <strain evidence="2">Ism4</strain>
    </source>
</reference>
<protein>
    <submittedName>
        <fullName evidence="2">Uncharacterized protein</fullName>
    </submittedName>
</protein>
<comment type="caution">
    <text evidence="2">The sequence shown here is derived from an EMBL/GenBank/DDBJ whole genome shotgun (WGS) entry which is preliminary data.</text>
</comment>